<dbReference type="Gene3D" id="1.10.1760.20">
    <property type="match status" value="1"/>
</dbReference>
<dbReference type="InterPro" id="IPR009825">
    <property type="entry name" value="ECF_substrate-spec-like"/>
</dbReference>
<keyword evidence="5" id="KW-1185">Reference proteome</keyword>
<evidence type="ECO:0000256" key="1">
    <source>
        <dbReference type="ARBA" id="ARBA00022692"/>
    </source>
</evidence>
<evidence type="ECO:0000256" key="2">
    <source>
        <dbReference type="ARBA" id="ARBA00022989"/>
    </source>
</evidence>
<accession>A0ABV8CUG6</accession>
<feature type="transmembrane region" description="Helical" evidence="3">
    <location>
        <begin position="62"/>
        <end position="87"/>
    </location>
</feature>
<keyword evidence="2 3" id="KW-1133">Transmembrane helix</keyword>
<organism evidence="4 5">
    <name type="scientific">Streptococcus caprae</name>
    <dbReference type="NCBI Taxonomy" id="1640501"/>
    <lineage>
        <taxon>Bacteria</taxon>
        <taxon>Bacillati</taxon>
        <taxon>Bacillota</taxon>
        <taxon>Bacilli</taxon>
        <taxon>Lactobacillales</taxon>
        <taxon>Streptococcaceae</taxon>
        <taxon>Streptococcus</taxon>
    </lineage>
</organism>
<reference evidence="5" key="1">
    <citation type="journal article" date="2019" name="Int. J. Syst. Evol. Microbiol.">
        <title>The Global Catalogue of Microorganisms (GCM) 10K type strain sequencing project: providing services to taxonomists for standard genome sequencing and annotation.</title>
        <authorList>
            <consortium name="The Broad Institute Genomics Platform"/>
            <consortium name="The Broad Institute Genome Sequencing Center for Infectious Disease"/>
            <person name="Wu L."/>
            <person name="Ma J."/>
        </authorList>
    </citation>
    <scope>NUCLEOTIDE SEQUENCE [LARGE SCALE GENOMIC DNA]</scope>
    <source>
        <strain evidence="5">CCUG 67170</strain>
    </source>
</reference>
<comment type="caution">
    <text evidence="4">The sequence shown here is derived from an EMBL/GenBank/DDBJ whole genome shotgun (WGS) entry which is preliminary data.</text>
</comment>
<dbReference type="EMBL" id="JBHRZV010000027">
    <property type="protein sequence ID" value="MFC3927682.1"/>
    <property type="molecule type" value="Genomic_DNA"/>
</dbReference>
<feature type="transmembrane region" description="Helical" evidence="3">
    <location>
        <begin position="99"/>
        <end position="120"/>
    </location>
</feature>
<dbReference type="PANTHER" id="PTHR37815">
    <property type="entry name" value="UPF0397 PROTEIN BC_2624-RELATED"/>
    <property type="match status" value="1"/>
</dbReference>
<keyword evidence="3" id="KW-0472">Membrane</keyword>
<evidence type="ECO:0000313" key="5">
    <source>
        <dbReference type="Proteomes" id="UP001595807"/>
    </source>
</evidence>
<dbReference type="PANTHER" id="PTHR37815:SF3">
    <property type="entry name" value="UPF0397 PROTEIN SPR0429"/>
    <property type="match status" value="1"/>
</dbReference>
<evidence type="ECO:0000313" key="4">
    <source>
        <dbReference type="EMBL" id="MFC3927682.1"/>
    </source>
</evidence>
<sequence length="155" mass="16342">MQTTKTKERALLAILTALSLVLAHVILPTPTGFVTLLDVGVFFTAFYLGGRQGAIVGGLAGFLIDLLLGYPQYMVFSLLAHGLQGYFAGFSGKKQSLDLVLASLVMVGVYAVAALVLGYGFPAAVASIPTNLAQNLVGMALGYALYRLLKGRLPF</sequence>
<dbReference type="RefSeq" id="WP_380425540.1">
    <property type="nucleotide sequence ID" value="NZ_JBHRZV010000027.1"/>
</dbReference>
<feature type="transmembrane region" description="Helical" evidence="3">
    <location>
        <begin position="132"/>
        <end position="149"/>
    </location>
</feature>
<proteinExistence type="predicted"/>
<name>A0ABV8CUG6_9STRE</name>
<protein>
    <submittedName>
        <fullName evidence="4">ECF transporter S component</fullName>
    </submittedName>
</protein>
<dbReference type="Proteomes" id="UP001595807">
    <property type="component" value="Unassembled WGS sequence"/>
</dbReference>
<dbReference type="Pfam" id="PF07155">
    <property type="entry name" value="ECF-ribofla_trS"/>
    <property type="match status" value="1"/>
</dbReference>
<gene>
    <name evidence="4" type="ORF">ACFORF_03470</name>
</gene>
<keyword evidence="1 3" id="KW-0812">Transmembrane</keyword>
<evidence type="ECO:0000256" key="3">
    <source>
        <dbReference type="SAM" id="Phobius"/>
    </source>
</evidence>